<reference evidence="3" key="1">
    <citation type="journal article" date="2019" name="Int. J. Syst. Evol. Microbiol.">
        <title>The Global Catalogue of Microorganisms (GCM) 10K type strain sequencing project: providing services to taxonomists for standard genome sequencing and annotation.</title>
        <authorList>
            <consortium name="The Broad Institute Genomics Platform"/>
            <consortium name="The Broad Institute Genome Sequencing Center for Infectious Disease"/>
            <person name="Wu L."/>
            <person name="Ma J."/>
        </authorList>
    </citation>
    <scope>NUCLEOTIDE SEQUENCE [LARGE SCALE GENOMIC DNA]</scope>
    <source>
        <strain evidence="3">CGMCC 1.15353</strain>
    </source>
</reference>
<comment type="caution">
    <text evidence="2">The sequence shown here is derived from an EMBL/GenBank/DDBJ whole genome shotgun (WGS) entry which is preliminary data.</text>
</comment>
<evidence type="ECO:0008006" key="4">
    <source>
        <dbReference type="Google" id="ProtNLM"/>
    </source>
</evidence>
<sequence length="235" mass="27328">MRHDIQQNERAFSTKEVAEEVGIATTTVRRYGQILERNGYEFFKDGDRRIFVKSDVESIRAIKETSLTQDEAAQEVVAKQKEMLSGYNERTIATAGTYNQNLSDPKQTQELLQLLATELAASREMNVQLKQDMDDLKTTVSRLQQDHHVISSGVGNFSQKTHTKMDKMIEEQKTQYETLLEQEREKSEALQQELRQIREDQQKEWEAQNAFNQQLEVTVKNSKSPLERLLNLFRK</sequence>
<keyword evidence="1" id="KW-0175">Coiled coil</keyword>
<dbReference type="Proteomes" id="UP000642571">
    <property type="component" value="Unassembled WGS sequence"/>
</dbReference>
<dbReference type="EMBL" id="BMIN01000008">
    <property type="protein sequence ID" value="GGD13853.1"/>
    <property type="molecule type" value="Genomic_DNA"/>
</dbReference>
<organism evidence="2 3">
    <name type="scientific">Pontibacillus salipaludis</name>
    <dbReference type="NCBI Taxonomy" id="1697394"/>
    <lineage>
        <taxon>Bacteria</taxon>
        <taxon>Bacillati</taxon>
        <taxon>Bacillota</taxon>
        <taxon>Bacilli</taxon>
        <taxon>Bacillales</taxon>
        <taxon>Bacillaceae</taxon>
        <taxon>Pontibacillus</taxon>
    </lineage>
</organism>
<gene>
    <name evidence="2" type="ORF">GCM10011389_21870</name>
</gene>
<evidence type="ECO:0000256" key="1">
    <source>
        <dbReference type="SAM" id="Coils"/>
    </source>
</evidence>
<evidence type="ECO:0000313" key="3">
    <source>
        <dbReference type="Proteomes" id="UP000642571"/>
    </source>
</evidence>
<dbReference type="Gene3D" id="1.10.1660.10">
    <property type="match status" value="1"/>
</dbReference>
<proteinExistence type="predicted"/>
<dbReference type="RefSeq" id="WP_188653651.1">
    <property type="nucleotide sequence ID" value="NZ_BMIN01000008.1"/>
</dbReference>
<accession>A0ABQ1Q5T1</accession>
<protein>
    <recommendedName>
        <fullName evidence="4">HTH merR-type domain-containing protein</fullName>
    </recommendedName>
</protein>
<feature type="coiled-coil region" evidence="1">
    <location>
        <begin position="119"/>
        <end position="204"/>
    </location>
</feature>
<name>A0ABQ1Q5T1_9BACI</name>
<keyword evidence="3" id="KW-1185">Reference proteome</keyword>
<evidence type="ECO:0000313" key="2">
    <source>
        <dbReference type="EMBL" id="GGD13853.1"/>
    </source>
</evidence>